<evidence type="ECO:0008006" key="3">
    <source>
        <dbReference type="Google" id="ProtNLM"/>
    </source>
</evidence>
<dbReference type="AlphaFoldDB" id="A0A6P2IKA2"/>
<dbReference type="EMBL" id="CABVPU010000004">
    <property type="protein sequence ID" value="VWB31137.1"/>
    <property type="molecule type" value="Genomic_DNA"/>
</dbReference>
<evidence type="ECO:0000313" key="1">
    <source>
        <dbReference type="EMBL" id="VWB31137.1"/>
    </source>
</evidence>
<accession>A0A6P2IKA2</accession>
<reference evidence="1 2" key="1">
    <citation type="submission" date="2019-09" db="EMBL/GenBank/DDBJ databases">
        <authorList>
            <person name="Depoorter E."/>
        </authorList>
    </citation>
    <scope>NUCLEOTIDE SEQUENCE [LARGE SCALE GENOMIC DNA]</scope>
    <source>
        <strain evidence="1">R-15945</strain>
    </source>
</reference>
<proteinExistence type="predicted"/>
<organism evidence="1 2">
    <name type="scientific">Burkholderia lata (strain ATCC 17760 / DSM 23089 / LMG 22485 / NCIMB 9086 / R18194 / 383)</name>
    <dbReference type="NCBI Taxonomy" id="482957"/>
    <lineage>
        <taxon>Bacteria</taxon>
        <taxon>Pseudomonadati</taxon>
        <taxon>Pseudomonadota</taxon>
        <taxon>Betaproteobacteria</taxon>
        <taxon>Burkholderiales</taxon>
        <taxon>Burkholderiaceae</taxon>
        <taxon>Burkholderia</taxon>
        <taxon>Burkholderia cepacia complex</taxon>
    </lineage>
</organism>
<dbReference type="Proteomes" id="UP000494174">
    <property type="component" value="Unassembled WGS sequence"/>
</dbReference>
<sequence>MCYKCAYSVQLVIAMESNITSCPTPLSDFAQFMASLREPGSIAPIISAKRFASALHIDMQTLARLAHVHRNTVSRLAGSESVQKFLREALRIIRAATDISGDVQSTLFWYRNEPLPTFEYKTAEQLVSEGRTEDLLRYITSLETGAAG</sequence>
<name>A0A6P2IKA2_BURL3</name>
<gene>
    <name evidence="1" type="ORF">BLA15945_01361</name>
</gene>
<protein>
    <recommendedName>
        <fullName evidence="3">Antitoxin Xre/MbcA/ParS-like toxin-binding domain-containing protein</fullName>
    </recommendedName>
</protein>
<evidence type="ECO:0000313" key="2">
    <source>
        <dbReference type="Proteomes" id="UP000494174"/>
    </source>
</evidence>